<dbReference type="SUPFAM" id="SSF53474">
    <property type="entry name" value="alpha/beta-Hydrolases"/>
    <property type="match status" value="1"/>
</dbReference>
<proteinExistence type="inferred from homology"/>
<sequence>MLGNEIEFTEISEPLNIRGEQATFVNEKYGDHPRNTFDIWLANSETPTPLVIYIHGGGFTGGDKSKYFGSEDLVRFLDAGVSVATINYRFMTEAPYGIKASFNDSKRCLQYIRHHAAKYNIDKTRIACSGGSAGAGTALWLAFSDEMADPGNPDPVLRESTRLTCAGAFATQSTYDIFQWEKIVGVPMSETPKKRQAIATAFGLKTVNGTDLLEYKEIRNELDFLNKMDKNDPPIFVYNKHKNGIPSNDDELNHHPLHAKAIKNKAGEVGLEAVVYAPEIGIIDPSGKDLVEFFLEKFFPENE</sequence>
<feature type="domain" description="BD-FAE-like" evidence="3">
    <location>
        <begin position="38"/>
        <end position="239"/>
    </location>
</feature>
<dbReference type="GO" id="GO:0004806">
    <property type="term" value="F:triacylglycerol lipase activity"/>
    <property type="evidence" value="ECO:0007669"/>
    <property type="project" value="TreeGrafter"/>
</dbReference>
<dbReference type="InterPro" id="IPR029058">
    <property type="entry name" value="AB_hydrolase_fold"/>
</dbReference>
<evidence type="ECO:0000256" key="2">
    <source>
        <dbReference type="ARBA" id="ARBA00022801"/>
    </source>
</evidence>
<comment type="similarity">
    <text evidence="1">Belongs to the 'GDXG' lipolytic enzyme family.</text>
</comment>
<keyword evidence="5" id="KW-1185">Reference proteome</keyword>
<dbReference type="InterPro" id="IPR049492">
    <property type="entry name" value="BD-FAE-like_dom"/>
</dbReference>
<evidence type="ECO:0000259" key="3">
    <source>
        <dbReference type="Pfam" id="PF20434"/>
    </source>
</evidence>
<dbReference type="Pfam" id="PF20434">
    <property type="entry name" value="BD-FAE"/>
    <property type="match status" value="1"/>
</dbReference>
<dbReference type="InterPro" id="IPR050300">
    <property type="entry name" value="GDXG_lipolytic_enzyme"/>
</dbReference>
<dbReference type="PANTHER" id="PTHR48081:SF30">
    <property type="entry name" value="ACETYL-HYDROLASE LIPR-RELATED"/>
    <property type="match status" value="1"/>
</dbReference>
<gene>
    <name evidence="4" type="ORF">D1164_16295</name>
</gene>
<organism evidence="4 5">
    <name type="scientific">Mariniphaga sediminis</name>
    <dbReference type="NCBI Taxonomy" id="1628158"/>
    <lineage>
        <taxon>Bacteria</taxon>
        <taxon>Pseudomonadati</taxon>
        <taxon>Bacteroidota</taxon>
        <taxon>Bacteroidia</taxon>
        <taxon>Marinilabiliales</taxon>
        <taxon>Prolixibacteraceae</taxon>
        <taxon>Mariniphaga</taxon>
    </lineage>
</organism>
<keyword evidence="2 4" id="KW-0378">Hydrolase</keyword>
<protein>
    <submittedName>
        <fullName evidence="4">Alpha/beta hydrolase</fullName>
    </submittedName>
</protein>
<dbReference type="OrthoDB" id="9777975at2"/>
<evidence type="ECO:0000313" key="4">
    <source>
        <dbReference type="EMBL" id="RIH64119.1"/>
    </source>
</evidence>
<evidence type="ECO:0000313" key="5">
    <source>
        <dbReference type="Proteomes" id="UP000266441"/>
    </source>
</evidence>
<dbReference type="Gene3D" id="3.40.50.1820">
    <property type="entry name" value="alpha/beta hydrolase"/>
    <property type="match status" value="1"/>
</dbReference>
<dbReference type="EMBL" id="QWET01000013">
    <property type="protein sequence ID" value="RIH64119.1"/>
    <property type="molecule type" value="Genomic_DNA"/>
</dbReference>
<dbReference type="PANTHER" id="PTHR48081">
    <property type="entry name" value="AB HYDROLASE SUPERFAMILY PROTEIN C4A8.06C"/>
    <property type="match status" value="1"/>
</dbReference>
<dbReference type="AlphaFoldDB" id="A0A399CXG8"/>
<reference evidence="4 5" key="1">
    <citation type="journal article" date="2015" name="Int. J. Syst. Evol. Microbiol.">
        <title>Mariniphaga sediminis sp. nov., isolated from coastal sediment.</title>
        <authorList>
            <person name="Wang F.Q."/>
            <person name="Shen Q.Y."/>
            <person name="Chen G.J."/>
            <person name="Du Z.J."/>
        </authorList>
    </citation>
    <scope>NUCLEOTIDE SEQUENCE [LARGE SCALE GENOMIC DNA]</scope>
    <source>
        <strain evidence="4 5">SY21</strain>
    </source>
</reference>
<dbReference type="Proteomes" id="UP000266441">
    <property type="component" value="Unassembled WGS sequence"/>
</dbReference>
<accession>A0A399CXG8</accession>
<name>A0A399CXG8_9BACT</name>
<evidence type="ECO:0000256" key="1">
    <source>
        <dbReference type="ARBA" id="ARBA00010515"/>
    </source>
</evidence>
<comment type="caution">
    <text evidence="4">The sequence shown here is derived from an EMBL/GenBank/DDBJ whole genome shotgun (WGS) entry which is preliminary data.</text>
</comment>